<evidence type="ECO:0008006" key="2">
    <source>
        <dbReference type="Google" id="ProtNLM"/>
    </source>
</evidence>
<dbReference type="InterPro" id="IPR041492">
    <property type="entry name" value="HAD_2"/>
</dbReference>
<dbReference type="GO" id="GO:0006281">
    <property type="term" value="P:DNA repair"/>
    <property type="evidence" value="ECO:0007669"/>
    <property type="project" value="TreeGrafter"/>
</dbReference>
<accession>A0A6C0B591</accession>
<dbReference type="InterPro" id="IPR006439">
    <property type="entry name" value="HAD-SF_hydro_IA"/>
</dbReference>
<dbReference type="AlphaFoldDB" id="A0A6C0B591"/>
<dbReference type="Gene3D" id="3.40.50.1000">
    <property type="entry name" value="HAD superfamily/HAD-like"/>
    <property type="match status" value="1"/>
</dbReference>
<dbReference type="Pfam" id="PF13419">
    <property type="entry name" value="HAD_2"/>
    <property type="match status" value="1"/>
</dbReference>
<name>A0A6C0B591_9ZZZZ</name>
<dbReference type="PANTHER" id="PTHR43434:SF1">
    <property type="entry name" value="PHOSPHOGLYCOLATE PHOSPHATASE"/>
    <property type="match status" value="1"/>
</dbReference>
<dbReference type="SUPFAM" id="SSF56784">
    <property type="entry name" value="HAD-like"/>
    <property type="match status" value="1"/>
</dbReference>
<dbReference type="InterPro" id="IPR023214">
    <property type="entry name" value="HAD_sf"/>
</dbReference>
<reference evidence="1" key="1">
    <citation type="journal article" date="2020" name="Nature">
        <title>Giant virus diversity and host interactions through global metagenomics.</title>
        <authorList>
            <person name="Schulz F."/>
            <person name="Roux S."/>
            <person name="Paez-Espino D."/>
            <person name="Jungbluth S."/>
            <person name="Walsh D.A."/>
            <person name="Denef V.J."/>
            <person name="McMahon K.D."/>
            <person name="Konstantinidis K.T."/>
            <person name="Eloe-Fadrosh E.A."/>
            <person name="Kyrpides N.C."/>
            <person name="Woyke T."/>
        </authorList>
    </citation>
    <scope>NUCLEOTIDE SEQUENCE</scope>
    <source>
        <strain evidence="1">GVMAG-M-3300009422-16</strain>
    </source>
</reference>
<dbReference type="InterPro" id="IPR050155">
    <property type="entry name" value="HAD-like_hydrolase_sf"/>
</dbReference>
<dbReference type="PANTHER" id="PTHR43434">
    <property type="entry name" value="PHOSPHOGLYCOLATE PHOSPHATASE"/>
    <property type="match status" value="1"/>
</dbReference>
<dbReference type="GO" id="GO:0008967">
    <property type="term" value="F:phosphoglycolate phosphatase activity"/>
    <property type="evidence" value="ECO:0007669"/>
    <property type="project" value="TreeGrafter"/>
</dbReference>
<sequence>MKKFIFDLDWTLYNRRDNIDETTTTTYYNSFKPKIFLGELLRELNEPVYIFTNGNMEHAIEVLTRLGLKKFFPNTRIITRDHIQYLKPHPDGYFRSIYNFQIHRDDEVYFFEDTPENLLTAKNFGWKTILVGDKKINNKKFIDFTFEHVEEALLFFLVKKKFSKNDFN</sequence>
<protein>
    <recommendedName>
        <fullName evidence="2">FCP1 homology domain-containing protein</fullName>
    </recommendedName>
</protein>
<dbReference type="NCBIfam" id="TIGR01509">
    <property type="entry name" value="HAD-SF-IA-v3"/>
    <property type="match status" value="1"/>
</dbReference>
<evidence type="ECO:0000313" key="1">
    <source>
        <dbReference type="EMBL" id="QHS86994.1"/>
    </source>
</evidence>
<dbReference type="EMBL" id="MN739070">
    <property type="protein sequence ID" value="QHS86994.1"/>
    <property type="molecule type" value="Genomic_DNA"/>
</dbReference>
<organism evidence="1">
    <name type="scientific">viral metagenome</name>
    <dbReference type="NCBI Taxonomy" id="1070528"/>
    <lineage>
        <taxon>unclassified sequences</taxon>
        <taxon>metagenomes</taxon>
        <taxon>organismal metagenomes</taxon>
    </lineage>
</organism>
<proteinExistence type="predicted"/>
<dbReference type="InterPro" id="IPR036412">
    <property type="entry name" value="HAD-like_sf"/>
</dbReference>